<dbReference type="PROSITE" id="PS50145">
    <property type="entry name" value="ZF_TRAF"/>
    <property type="match status" value="1"/>
</dbReference>
<gene>
    <name evidence="10" type="primary">105313209</name>
</gene>
<reference evidence="11" key="1">
    <citation type="journal article" date="2010" name="Nature">
        <title>The Amphimedon queenslandica genome and the evolution of animal complexity.</title>
        <authorList>
            <person name="Srivastava M."/>
            <person name="Simakov O."/>
            <person name="Chapman J."/>
            <person name="Fahey B."/>
            <person name="Gauthier M.E."/>
            <person name="Mitros T."/>
            <person name="Richards G.S."/>
            <person name="Conaco C."/>
            <person name="Dacre M."/>
            <person name="Hellsten U."/>
            <person name="Larroux C."/>
            <person name="Putnam N.H."/>
            <person name="Stanke M."/>
            <person name="Adamska M."/>
            <person name="Darling A."/>
            <person name="Degnan S.M."/>
            <person name="Oakley T.H."/>
            <person name="Plachetzki D.C."/>
            <person name="Zhai Y."/>
            <person name="Adamski M."/>
            <person name="Calcino A."/>
            <person name="Cummins S.F."/>
            <person name="Goodstein D.M."/>
            <person name="Harris C."/>
            <person name="Jackson D.J."/>
            <person name="Leys S.P."/>
            <person name="Shu S."/>
            <person name="Woodcroft B.J."/>
            <person name="Vervoort M."/>
            <person name="Kosik K.S."/>
            <person name="Manning G."/>
            <person name="Degnan B.M."/>
            <person name="Rokhsar D.S."/>
        </authorList>
    </citation>
    <scope>NUCLEOTIDE SEQUENCE [LARGE SCALE GENOMIC DNA]</scope>
</reference>
<evidence type="ECO:0008006" key="12">
    <source>
        <dbReference type="Google" id="ProtNLM"/>
    </source>
</evidence>
<feature type="zinc finger region" description="TRAF-type" evidence="7">
    <location>
        <begin position="107"/>
        <end position="144"/>
    </location>
</feature>
<dbReference type="Pfam" id="PF00097">
    <property type="entry name" value="zf-C3HC4"/>
    <property type="match status" value="1"/>
</dbReference>
<dbReference type="Gene3D" id="2.60.210.10">
    <property type="entry name" value="Apoptosis, Tumor Necrosis Factor Receptor Associated Protein 2, Chain A"/>
    <property type="match status" value="1"/>
</dbReference>
<keyword evidence="3 7" id="KW-0479">Metal-binding</keyword>
<keyword evidence="4" id="KW-0677">Repeat</keyword>
<protein>
    <recommendedName>
        <fullName evidence="12">RING-type domain-containing protein</fullName>
    </recommendedName>
</protein>
<dbReference type="eggNOG" id="KOG0297">
    <property type="taxonomic scope" value="Eukaryota"/>
</dbReference>
<dbReference type="GO" id="GO:0043122">
    <property type="term" value="P:regulation of canonical NF-kappaB signal transduction"/>
    <property type="evidence" value="ECO:0007669"/>
    <property type="project" value="TreeGrafter"/>
</dbReference>
<evidence type="ECO:0000256" key="3">
    <source>
        <dbReference type="ARBA" id="ARBA00022723"/>
    </source>
</evidence>
<dbReference type="Gene3D" id="3.30.40.10">
    <property type="entry name" value="Zinc/RING finger domain, C3HC4 (zinc finger)"/>
    <property type="match status" value="2"/>
</dbReference>
<evidence type="ECO:0000313" key="10">
    <source>
        <dbReference type="EnsemblMetazoa" id="Aqu2.1.28522_001"/>
    </source>
</evidence>
<dbReference type="PANTHER" id="PTHR10131">
    <property type="entry name" value="TNF RECEPTOR ASSOCIATED FACTOR"/>
    <property type="match status" value="1"/>
</dbReference>
<dbReference type="EnsemblMetazoa" id="XM_011406440.1">
    <property type="protein sequence ID" value="XP_011404742.1"/>
    <property type="gene ID" value="LOC105313209"/>
</dbReference>
<keyword evidence="6 7" id="KW-0862">Zinc</keyword>
<organism evidence="10">
    <name type="scientific">Amphimedon queenslandica</name>
    <name type="common">Sponge</name>
    <dbReference type="NCBI Taxonomy" id="400682"/>
    <lineage>
        <taxon>Eukaryota</taxon>
        <taxon>Metazoa</taxon>
        <taxon>Porifera</taxon>
        <taxon>Demospongiae</taxon>
        <taxon>Heteroscleromorpha</taxon>
        <taxon>Haplosclerida</taxon>
        <taxon>Niphatidae</taxon>
        <taxon>Amphimedon</taxon>
    </lineage>
</organism>
<dbReference type="InParanoid" id="A0A1X7UM78"/>
<dbReference type="SUPFAM" id="SSF57850">
    <property type="entry name" value="RING/U-box"/>
    <property type="match status" value="1"/>
</dbReference>
<name>A0A1X7UM78_AMPQE</name>
<dbReference type="PROSITE" id="PS50089">
    <property type="entry name" value="ZF_RING_2"/>
    <property type="match status" value="1"/>
</dbReference>
<keyword evidence="11" id="KW-1185">Reference proteome</keyword>
<dbReference type="InterPro" id="IPR001293">
    <property type="entry name" value="Znf_TRAF"/>
</dbReference>
<evidence type="ECO:0000259" key="8">
    <source>
        <dbReference type="PROSITE" id="PS50089"/>
    </source>
</evidence>
<dbReference type="AlphaFoldDB" id="A0A1X7UM78"/>
<proteinExistence type="predicted"/>
<dbReference type="InterPro" id="IPR001841">
    <property type="entry name" value="Znf_RING"/>
</dbReference>
<dbReference type="GO" id="GO:0008270">
    <property type="term" value="F:zinc ion binding"/>
    <property type="evidence" value="ECO:0007669"/>
    <property type="project" value="UniProtKB-KW"/>
</dbReference>
<sequence>MAGEEGACPFGGYDLVFVETPPAEYECPICQLILRDPHIVDCCGYKFCNQCITRISNANKPCPMCQTNGFRTMQERQLQRKIADLVICCPEKKQGCPWTGEIRDLEAHLGSLCAYIVINCPLECGVEFQRIHLEKHQEDECPKRSPELKLLSLTRKFEERLSIVETKCSEQEEKIKQLVGLEEKCKEQAEMILSLKEELTSVKCEKELQDITLKQLQESVKEASSVQESALTGSLKDVEHELIKRCLSLPVRVTTTHSSWVSPSFYSHPKGYVLQLVVNLRKFTSALDSLAHSIFSSGRNPEKGPVKMSLNVLPQRDYDSLEWPVYVSVDLFLLSTTDSSADRKIFTLTKYKDLSLQEDPRESSDESNEEVIGYARHVYCCRIVILNIRCSPESPPLEEDTKAALDSSQS</sequence>
<evidence type="ECO:0000256" key="6">
    <source>
        <dbReference type="ARBA" id="ARBA00022833"/>
    </source>
</evidence>
<keyword evidence="5 7" id="KW-0863">Zinc-finger</keyword>
<dbReference type="SUPFAM" id="SSF49599">
    <property type="entry name" value="TRAF domain-like"/>
    <property type="match status" value="1"/>
</dbReference>
<feature type="domain" description="TRAF-type" evidence="9">
    <location>
        <begin position="107"/>
        <end position="144"/>
    </location>
</feature>
<evidence type="ECO:0000256" key="5">
    <source>
        <dbReference type="ARBA" id="ARBA00022771"/>
    </source>
</evidence>
<evidence type="ECO:0000256" key="1">
    <source>
        <dbReference type="ARBA" id="ARBA00004496"/>
    </source>
</evidence>
<evidence type="ECO:0000256" key="4">
    <source>
        <dbReference type="ARBA" id="ARBA00022737"/>
    </source>
</evidence>
<evidence type="ECO:0000256" key="2">
    <source>
        <dbReference type="ARBA" id="ARBA00022490"/>
    </source>
</evidence>
<evidence type="ECO:0000256" key="7">
    <source>
        <dbReference type="PROSITE-ProRule" id="PRU00207"/>
    </source>
</evidence>
<reference evidence="10" key="2">
    <citation type="submission" date="2017-05" db="UniProtKB">
        <authorList>
            <consortium name="EnsemblMetazoa"/>
        </authorList>
    </citation>
    <scope>IDENTIFICATION</scope>
</reference>
<dbReference type="InterPro" id="IPR008974">
    <property type="entry name" value="TRAF-like"/>
</dbReference>
<dbReference type="Proteomes" id="UP000007879">
    <property type="component" value="Unassembled WGS sequence"/>
</dbReference>
<dbReference type="InterPro" id="IPR018957">
    <property type="entry name" value="Znf_C3HC4_RING-type"/>
</dbReference>
<dbReference type="OrthoDB" id="7873042at2759"/>
<dbReference type="GO" id="GO:0005737">
    <property type="term" value="C:cytoplasm"/>
    <property type="evidence" value="ECO:0007669"/>
    <property type="project" value="UniProtKB-SubCell"/>
</dbReference>
<comment type="subcellular location">
    <subcellularLocation>
        <location evidence="1">Cytoplasm</location>
    </subcellularLocation>
</comment>
<evidence type="ECO:0000313" key="11">
    <source>
        <dbReference type="Proteomes" id="UP000007879"/>
    </source>
</evidence>
<dbReference type="KEGG" id="aqu:105313209"/>
<keyword evidence="2" id="KW-0963">Cytoplasm</keyword>
<dbReference type="PANTHER" id="PTHR10131:SF94">
    <property type="entry name" value="TNF RECEPTOR-ASSOCIATED FACTOR 4"/>
    <property type="match status" value="1"/>
</dbReference>
<evidence type="ECO:0000259" key="9">
    <source>
        <dbReference type="PROSITE" id="PS50145"/>
    </source>
</evidence>
<feature type="domain" description="RING-type" evidence="8">
    <location>
        <begin position="27"/>
        <end position="66"/>
    </location>
</feature>
<accession>A0A1X7UM78</accession>
<dbReference type="InterPro" id="IPR013083">
    <property type="entry name" value="Znf_RING/FYVE/PHD"/>
</dbReference>
<dbReference type="EnsemblMetazoa" id="Aqu2.1.28522_001">
    <property type="protein sequence ID" value="Aqu2.1.28522_001"/>
    <property type="gene ID" value="Aqu2.1.28522"/>
</dbReference>